<keyword evidence="3" id="KW-1185">Reference proteome</keyword>
<evidence type="ECO:0000313" key="2">
    <source>
        <dbReference type="EMBL" id="KAK8238489.1"/>
    </source>
</evidence>
<feature type="compositionally biased region" description="Basic and acidic residues" evidence="1">
    <location>
        <begin position="105"/>
        <end position="117"/>
    </location>
</feature>
<feature type="compositionally biased region" description="Polar residues" evidence="1">
    <location>
        <begin position="80"/>
        <end position="103"/>
    </location>
</feature>
<feature type="compositionally biased region" description="Polar residues" evidence="1">
    <location>
        <begin position="47"/>
        <end position="58"/>
    </location>
</feature>
<gene>
    <name evidence="2" type="ORF">HDK90DRAFT_465285</name>
</gene>
<evidence type="ECO:0000256" key="1">
    <source>
        <dbReference type="SAM" id="MobiDB-lite"/>
    </source>
</evidence>
<dbReference type="Proteomes" id="UP001492380">
    <property type="component" value="Unassembled WGS sequence"/>
</dbReference>
<feature type="compositionally biased region" description="Polar residues" evidence="1">
    <location>
        <begin position="121"/>
        <end position="139"/>
    </location>
</feature>
<feature type="compositionally biased region" description="Polar residues" evidence="1">
    <location>
        <begin position="24"/>
        <end position="39"/>
    </location>
</feature>
<feature type="compositionally biased region" description="Basic residues" evidence="1">
    <location>
        <begin position="1"/>
        <end position="15"/>
    </location>
</feature>
<evidence type="ECO:0000313" key="3">
    <source>
        <dbReference type="Proteomes" id="UP001492380"/>
    </source>
</evidence>
<sequence length="226" mass="25098">MGAKERARKRLRRMKGSVAALHGNNAQNEGISYAHNTGPNGYRCRISHTQDSASTQFPDTKLDSKDDAPLLPHERMSPPVRSTTIRPSDSSASLPDIPSASSHSKSRENEQDTKDSDSDSNDVVQQPISSTAPMPQMITTGPEPRPATTTNHCRSRVDKQVAHPRNRIFQDAHVNIRGGFFIHAWKKWECCHCGSYTHYERHVCSCLECCHTRCEASCTTLEPSDG</sequence>
<organism evidence="2 3">
    <name type="scientific">Phyllosticta capitalensis</name>
    <dbReference type="NCBI Taxonomy" id="121624"/>
    <lineage>
        <taxon>Eukaryota</taxon>
        <taxon>Fungi</taxon>
        <taxon>Dikarya</taxon>
        <taxon>Ascomycota</taxon>
        <taxon>Pezizomycotina</taxon>
        <taxon>Dothideomycetes</taxon>
        <taxon>Dothideomycetes incertae sedis</taxon>
        <taxon>Botryosphaeriales</taxon>
        <taxon>Phyllostictaceae</taxon>
        <taxon>Phyllosticta</taxon>
    </lineage>
</organism>
<proteinExistence type="predicted"/>
<protein>
    <submittedName>
        <fullName evidence="2">Uncharacterized protein</fullName>
    </submittedName>
</protein>
<name>A0ABR1YU22_9PEZI</name>
<comment type="caution">
    <text evidence="2">The sequence shown here is derived from an EMBL/GenBank/DDBJ whole genome shotgun (WGS) entry which is preliminary data.</text>
</comment>
<dbReference type="EMBL" id="JBBWRZ010000004">
    <property type="protein sequence ID" value="KAK8238489.1"/>
    <property type="molecule type" value="Genomic_DNA"/>
</dbReference>
<feature type="region of interest" description="Disordered" evidence="1">
    <location>
        <begin position="1"/>
        <end position="160"/>
    </location>
</feature>
<accession>A0ABR1YU22</accession>
<reference evidence="2 3" key="1">
    <citation type="submission" date="2024-04" db="EMBL/GenBank/DDBJ databases">
        <title>Phyllosticta paracitricarpa is synonymous to the EU quarantine fungus P. citricarpa based on phylogenomic analyses.</title>
        <authorList>
            <consortium name="Lawrence Berkeley National Laboratory"/>
            <person name="Van Ingen-Buijs V.A."/>
            <person name="Van Westerhoven A.C."/>
            <person name="Haridas S."/>
            <person name="Skiadas P."/>
            <person name="Martin F."/>
            <person name="Groenewald J.Z."/>
            <person name="Crous P.W."/>
            <person name="Seidl M.F."/>
        </authorList>
    </citation>
    <scope>NUCLEOTIDE SEQUENCE [LARGE SCALE GENOMIC DNA]</scope>
    <source>
        <strain evidence="2 3">CBS 123374</strain>
    </source>
</reference>
<feature type="compositionally biased region" description="Basic and acidic residues" evidence="1">
    <location>
        <begin position="60"/>
        <end position="76"/>
    </location>
</feature>